<name>A0A7R8UDE2_HERIL</name>
<dbReference type="GO" id="GO:0005085">
    <property type="term" value="F:guanyl-nucleotide exchange factor activity"/>
    <property type="evidence" value="ECO:0007669"/>
    <property type="project" value="UniProtKB-KW"/>
</dbReference>
<evidence type="ECO:0000259" key="2">
    <source>
        <dbReference type="PROSITE" id="PS50212"/>
    </source>
</evidence>
<dbReference type="InterPro" id="IPR023578">
    <property type="entry name" value="Ras_GEF_dom_sf"/>
</dbReference>
<reference evidence="3 4" key="1">
    <citation type="submission" date="2020-11" db="EMBL/GenBank/DDBJ databases">
        <authorList>
            <person name="Wallbank WR R."/>
            <person name="Pardo Diaz C."/>
            <person name="Kozak K."/>
            <person name="Martin S."/>
            <person name="Jiggins C."/>
            <person name="Moest M."/>
            <person name="Warren A I."/>
            <person name="Generalovic N T."/>
            <person name="Byers J.R.P. K."/>
            <person name="Montejo-Kovacevich G."/>
            <person name="Yen C E."/>
        </authorList>
    </citation>
    <scope>NUCLEOTIDE SEQUENCE [LARGE SCALE GENOMIC DNA]</scope>
</reference>
<keyword evidence="1" id="KW-0344">Guanine-nucleotide releasing factor</keyword>
<accession>A0A7R8UDE2</accession>
<evidence type="ECO:0000313" key="4">
    <source>
        <dbReference type="Proteomes" id="UP000594454"/>
    </source>
</evidence>
<dbReference type="AlphaFoldDB" id="A0A7R8UDE2"/>
<dbReference type="InParanoid" id="A0A7R8UDE2"/>
<keyword evidence="4" id="KW-1185">Reference proteome</keyword>
<organism evidence="3 4">
    <name type="scientific">Hermetia illucens</name>
    <name type="common">Black soldier fly</name>
    <dbReference type="NCBI Taxonomy" id="343691"/>
    <lineage>
        <taxon>Eukaryota</taxon>
        <taxon>Metazoa</taxon>
        <taxon>Ecdysozoa</taxon>
        <taxon>Arthropoda</taxon>
        <taxon>Hexapoda</taxon>
        <taxon>Insecta</taxon>
        <taxon>Pterygota</taxon>
        <taxon>Neoptera</taxon>
        <taxon>Endopterygota</taxon>
        <taxon>Diptera</taxon>
        <taxon>Brachycera</taxon>
        <taxon>Stratiomyomorpha</taxon>
        <taxon>Stratiomyidae</taxon>
        <taxon>Hermetiinae</taxon>
        <taxon>Hermetia</taxon>
    </lineage>
</organism>
<gene>
    <name evidence="3" type="ORF">HERILL_LOCUS1975</name>
</gene>
<proteinExistence type="predicted"/>
<feature type="domain" description="N-terminal Ras-GEF" evidence="2">
    <location>
        <begin position="79"/>
        <end position="171"/>
    </location>
</feature>
<sequence>MLLRSIRTTCSQDLESLDAYDRPIIVSDPIKSNSAENGGNGSTNNSGGAENCPYVSIGDIDFQNSELEVDPSGIVYAADGITIASGPLESLVDLLMPNTTNHLDEGFVYSFLLSSRLFIRPHEILGKLLSSVPEEEPLDRLVYLLSEWTRKFPYDFRDENIMTHVKHIVSR</sequence>
<dbReference type="Proteomes" id="UP000594454">
    <property type="component" value="Chromosome 1"/>
</dbReference>
<dbReference type="Gene3D" id="1.20.870.10">
    <property type="entry name" value="Son of sevenless (SoS) protein Chain: S domain 1"/>
    <property type="match status" value="1"/>
</dbReference>
<dbReference type="PROSITE" id="PS50212">
    <property type="entry name" value="RASGEF_NTER"/>
    <property type="match status" value="1"/>
</dbReference>
<dbReference type="OrthoDB" id="20825at2759"/>
<dbReference type="SUPFAM" id="SSF48366">
    <property type="entry name" value="Ras GEF"/>
    <property type="match status" value="1"/>
</dbReference>
<dbReference type="InterPro" id="IPR000651">
    <property type="entry name" value="Ras-like_Gua-exchang_fac_N"/>
</dbReference>
<dbReference type="Pfam" id="PF00618">
    <property type="entry name" value="RasGEF_N"/>
    <property type="match status" value="1"/>
</dbReference>
<evidence type="ECO:0000256" key="1">
    <source>
        <dbReference type="PROSITE-ProRule" id="PRU00135"/>
    </source>
</evidence>
<evidence type="ECO:0000313" key="3">
    <source>
        <dbReference type="EMBL" id="CAD7078722.1"/>
    </source>
</evidence>
<protein>
    <recommendedName>
        <fullName evidence="2">N-terminal Ras-GEF domain-containing protein</fullName>
    </recommendedName>
</protein>
<dbReference type="EMBL" id="LR899009">
    <property type="protein sequence ID" value="CAD7078722.1"/>
    <property type="molecule type" value="Genomic_DNA"/>
</dbReference>